<dbReference type="SUPFAM" id="SSF55469">
    <property type="entry name" value="FMN-dependent nitroreductase-like"/>
    <property type="match status" value="2"/>
</dbReference>
<dbReference type="RefSeq" id="WP_343946368.1">
    <property type="nucleotide sequence ID" value="NZ_BAAAHP010000269.1"/>
</dbReference>
<name>A0ABN1NF13_9PSEU</name>
<proteinExistence type="predicted"/>
<evidence type="ECO:0000313" key="1">
    <source>
        <dbReference type="EMBL" id="GAA0904917.1"/>
    </source>
</evidence>
<gene>
    <name evidence="1" type="ORF">GCM10009559_72820</name>
</gene>
<dbReference type="Proteomes" id="UP001499967">
    <property type="component" value="Unassembled WGS sequence"/>
</dbReference>
<dbReference type="Gene3D" id="3.40.109.10">
    <property type="entry name" value="NADH Oxidase"/>
    <property type="match status" value="1"/>
</dbReference>
<organism evidence="1 2">
    <name type="scientific">Pseudonocardia zijingensis</name>
    <dbReference type="NCBI Taxonomy" id="153376"/>
    <lineage>
        <taxon>Bacteria</taxon>
        <taxon>Bacillati</taxon>
        <taxon>Actinomycetota</taxon>
        <taxon>Actinomycetes</taxon>
        <taxon>Pseudonocardiales</taxon>
        <taxon>Pseudonocardiaceae</taxon>
        <taxon>Pseudonocardia</taxon>
    </lineage>
</organism>
<dbReference type="PANTHER" id="PTHR23026">
    <property type="entry name" value="NADPH NITROREDUCTASE"/>
    <property type="match status" value="1"/>
</dbReference>
<keyword evidence="2" id="KW-1185">Reference proteome</keyword>
<dbReference type="PANTHER" id="PTHR23026:SF123">
    <property type="entry name" value="NAD(P)H NITROREDUCTASE RV3131-RELATED"/>
    <property type="match status" value="1"/>
</dbReference>
<protein>
    <submittedName>
        <fullName evidence="1">NAD(P)H nitroreductase</fullName>
    </submittedName>
</protein>
<dbReference type="NCBIfam" id="NF047509">
    <property type="entry name" value="Rv3131_FMN_oxido"/>
    <property type="match status" value="1"/>
</dbReference>
<dbReference type="InterPro" id="IPR050627">
    <property type="entry name" value="Nitroreductase/BluB"/>
</dbReference>
<dbReference type="InterPro" id="IPR000415">
    <property type="entry name" value="Nitroreductase-like"/>
</dbReference>
<sequence length="332" mass="35317">MVMTSTGPDRDTVLDALRLAIRAPSVHNTQPWGWRVDGRAVLLYADPSRQAPATDPSGRDLVISCGAALHHLLVALAAAGWGGRVRRLPDPDRPDHLATVELGPHATSGADAELARAIPLRRTDRRRFTSWPVPGELIGGMAELAESQGLTLHAVTEPKPRWRLYQAIAAAAEVQEADPAYATEIDRWSGRAALAADGVPAANTPSPHPVPGRMPMRTFAGPALTETATSGEPENAALLLLSTPADTPTHWLRAGEVTSAVLLTATRAGLAASPLTQPLEVENTRGYVRDHVLAAKTTHPQILLRIGWPPPGAGALPATPRRPLKEVVVVDR</sequence>
<reference evidence="1 2" key="1">
    <citation type="journal article" date="2019" name="Int. J. Syst. Evol. Microbiol.">
        <title>The Global Catalogue of Microorganisms (GCM) 10K type strain sequencing project: providing services to taxonomists for standard genome sequencing and annotation.</title>
        <authorList>
            <consortium name="The Broad Institute Genomics Platform"/>
            <consortium name="The Broad Institute Genome Sequencing Center for Infectious Disease"/>
            <person name="Wu L."/>
            <person name="Ma J."/>
        </authorList>
    </citation>
    <scope>NUCLEOTIDE SEQUENCE [LARGE SCALE GENOMIC DNA]</scope>
    <source>
        <strain evidence="1 2">JCM 11117</strain>
    </source>
</reference>
<evidence type="ECO:0000313" key="2">
    <source>
        <dbReference type="Proteomes" id="UP001499967"/>
    </source>
</evidence>
<dbReference type="EMBL" id="BAAAHP010000269">
    <property type="protein sequence ID" value="GAA0904917.1"/>
    <property type="molecule type" value="Genomic_DNA"/>
</dbReference>
<comment type="caution">
    <text evidence="1">The sequence shown here is derived from an EMBL/GenBank/DDBJ whole genome shotgun (WGS) entry which is preliminary data.</text>
</comment>
<accession>A0ABN1NF13</accession>